<keyword evidence="10" id="KW-1185">Reference proteome</keyword>
<dbReference type="InterPro" id="IPR015943">
    <property type="entry name" value="WD40/YVTN_repeat-like_dom_sf"/>
</dbReference>
<evidence type="ECO:0000256" key="6">
    <source>
        <dbReference type="SAM" id="MobiDB-lite"/>
    </source>
</evidence>
<dbReference type="PROSITE" id="PS50294">
    <property type="entry name" value="WD_REPEATS_REGION"/>
    <property type="match status" value="1"/>
</dbReference>
<dbReference type="PANTHER" id="PTHR19849:SF0">
    <property type="entry name" value="PHOSPHOLIPASE A-2-ACTIVATING PROTEIN"/>
    <property type="match status" value="1"/>
</dbReference>
<proteinExistence type="predicted"/>
<sequence length="1010" mass="110293">MVYKLSATLTGHTSDVRALSSPAEDLILSASRDSTAIVWRAAAPTAFAQESVFHPSSRYVNAVAFLPPTPEAPKGYAVTGDQDGIINVYSLEPAKDNPDYTLLGHSGNICGLRTTPGGQIVSCSWDATARVWKNFSSLYELKGHEHSVWDILAVNEEEFITGSADKTVKVWKQNKVVHSFSPHNGVVRSLALIPDIGFASCADNEIRVWTVNGDLVYTLTGHTSFIYQLAVLPNGDLVSSSEDRSVRVWKDGECAQVLVHPAISVWTVSTMPNGDIVSGASDKNVRIFSAAEERWAPEGDLKAFDDLIAQQSLSAHDVEQVKVETSDALSTPGKKVGQTLLVSNGDVTEVYQWDGSVWQRIGERAEAPSGGEKPKAYFEGKEYDYVWNVAIEDGEPALKLPYNVTEVPADAATRFLERNGLPLSHVSTVVDFIYQNTPGQMLGPRTGDEYADPFTGASRYRSNASGPSPAAAAAPTSSYMDPYTGASRYQSPASTQQNSAPASSYMDPYTGASRYSGGGAQAAAAPPPAKPAATGILPVYSPVLLKEGNLPAMKAKLHQYNDGLQSEISTMAQALYPEEIRAVDEAFSYVQSCSTGNRPPTPLGASHIDGIIHILERWPSSLHLPVLDLGRLIVAFCPEAVRPAGLKERFFSALFAAAQWTATSTPAFPSTSRTAEMNVMLVFRALANVMQESASAADGPWLGEMLKLVSQAPYEKLTPMQRKPRATMVLNVSCLTLFTPLDAASRSVHLNMIADVLSTEKTDSESVYRALVGLGNLVYAAKQHKAPLGGADAALVTRSIKDLPSRFNEERIRNVVVEVGALLVSGVLMRRSFFANDLNAIEFGDACLPRPTQDHHLSKYPVDDLRTEMNRQSLELGKKPASKVIYCLLGYSFICREDSRDCRVANASREFWTLRYIRSQSELDQAVPDTLKYISQYHGYRTATGIRLADRERSQRTERSLQECREVRLRRVPRFLGSRSELKNAEIRCGDGAEEGLESIGIPRSQHQRL</sequence>
<dbReference type="PROSITE" id="PS51394">
    <property type="entry name" value="PFU"/>
    <property type="match status" value="1"/>
</dbReference>
<dbReference type="Pfam" id="PF08324">
    <property type="entry name" value="PUL"/>
    <property type="match status" value="1"/>
</dbReference>
<dbReference type="InterPro" id="IPR015155">
    <property type="entry name" value="PFU"/>
</dbReference>
<evidence type="ECO:0000313" key="9">
    <source>
        <dbReference type="EMBL" id="GAT58303.1"/>
    </source>
</evidence>
<dbReference type="InterPro" id="IPR038122">
    <property type="entry name" value="PFU_sf"/>
</dbReference>
<dbReference type="InterPro" id="IPR036322">
    <property type="entry name" value="WD40_repeat_dom_sf"/>
</dbReference>
<evidence type="ECO:0000256" key="1">
    <source>
        <dbReference type="ARBA" id="ARBA00004496"/>
    </source>
</evidence>
<dbReference type="Pfam" id="PF00400">
    <property type="entry name" value="WD40"/>
    <property type="match status" value="6"/>
</dbReference>
<dbReference type="Gene3D" id="3.10.20.870">
    <property type="entry name" value="PFU (PLAA family ubiquitin binding), C-terminal domain"/>
    <property type="match status" value="1"/>
</dbReference>
<dbReference type="PROSITE" id="PS50082">
    <property type="entry name" value="WD_REPEATS_2"/>
    <property type="match status" value="3"/>
</dbReference>
<keyword evidence="3 5" id="KW-0853">WD repeat</keyword>
<evidence type="ECO:0000256" key="4">
    <source>
        <dbReference type="ARBA" id="ARBA00022737"/>
    </source>
</evidence>
<keyword evidence="4" id="KW-0677">Repeat</keyword>
<feature type="compositionally biased region" description="Low complexity" evidence="6">
    <location>
        <begin position="462"/>
        <end position="478"/>
    </location>
</feature>
<dbReference type="Gene3D" id="2.130.10.10">
    <property type="entry name" value="YVTN repeat-like/Quinoprotein amine dehydrogenase"/>
    <property type="match status" value="1"/>
</dbReference>
<feature type="compositionally biased region" description="Polar residues" evidence="6">
    <location>
        <begin position="487"/>
        <end position="502"/>
    </location>
</feature>
<evidence type="ECO:0000313" key="10">
    <source>
        <dbReference type="Proteomes" id="UP000815677"/>
    </source>
</evidence>
<name>A0ABQ0M4M7_MYCCL</name>
<dbReference type="Proteomes" id="UP000815677">
    <property type="component" value="Unassembled WGS sequence"/>
</dbReference>
<dbReference type="InterPro" id="IPR011989">
    <property type="entry name" value="ARM-like"/>
</dbReference>
<dbReference type="CDD" id="cd00200">
    <property type="entry name" value="WD40"/>
    <property type="match status" value="1"/>
</dbReference>
<feature type="domain" description="PUL" evidence="8">
    <location>
        <begin position="535"/>
        <end position="822"/>
    </location>
</feature>
<evidence type="ECO:0000259" key="7">
    <source>
        <dbReference type="PROSITE" id="PS51394"/>
    </source>
</evidence>
<dbReference type="SMART" id="SM00320">
    <property type="entry name" value="WD40"/>
    <property type="match status" value="7"/>
</dbReference>
<keyword evidence="2" id="KW-0963">Cytoplasm</keyword>
<feature type="region of interest" description="Disordered" evidence="6">
    <location>
        <begin position="441"/>
        <end position="506"/>
    </location>
</feature>
<evidence type="ECO:0000256" key="5">
    <source>
        <dbReference type="PROSITE-ProRule" id="PRU00221"/>
    </source>
</evidence>
<dbReference type="SUPFAM" id="SSF50978">
    <property type="entry name" value="WD40 repeat-like"/>
    <property type="match status" value="1"/>
</dbReference>
<reference evidence="9" key="1">
    <citation type="submission" date="2014-09" db="EMBL/GenBank/DDBJ databases">
        <title>Genome sequence of the luminous mushroom Mycena chlorophos for searching fungal bioluminescence genes.</title>
        <authorList>
            <person name="Tanaka Y."/>
            <person name="Kasuga D."/>
            <person name="Oba Y."/>
            <person name="Hase S."/>
            <person name="Sato K."/>
            <person name="Oba Y."/>
            <person name="Sakakibara Y."/>
        </authorList>
    </citation>
    <scope>NUCLEOTIDE SEQUENCE</scope>
</reference>
<dbReference type="PROSITE" id="PS51396">
    <property type="entry name" value="PUL"/>
    <property type="match status" value="1"/>
</dbReference>
<dbReference type="InterPro" id="IPR013535">
    <property type="entry name" value="PUL_dom"/>
</dbReference>
<accession>A0ABQ0M4M7</accession>
<protein>
    <submittedName>
        <fullName evidence="9">Phospholipase A-2-activating protein</fullName>
    </submittedName>
</protein>
<dbReference type="EMBL" id="DF849624">
    <property type="protein sequence ID" value="GAT58303.1"/>
    <property type="molecule type" value="Genomic_DNA"/>
</dbReference>
<evidence type="ECO:0000256" key="2">
    <source>
        <dbReference type="ARBA" id="ARBA00022490"/>
    </source>
</evidence>
<dbReference type="InterPro" id="IPR001680">
    <property type="entry name" value="WD40_rpt"/>
</dbReference>
<dbReference type="PANTHER" id="PTHR19849">
    <property type="entry name" value="PHOSPHOLIPASE A-2-ACTIVATING PROTEIN"/>
    <property type="match status" value="1"/>
</dbReference>
<feature type="repeat" description="WD" evidence="5">
    <location>
        <begin position="141"/>
        <end position="172"/>
    </location>
</feature>
<feature type="repeat" description="WD" evidence="5">
    <location>
        <begin position="9"/>
        <end position="39"/>
    </location>
</feature>
<gene>
    <name evidence="9" type="ORF">MCHLO_14748</name>
</gene>
<organism evidence="9 10">
    <name type="scientific">Mycena chlorophos</name>
    <name type="common">Agaric fungus</name>
    <name type="synonym">Agaricus chlorophos</name>
    <dbReference type="NCBI Taxonomy" id="658473"/>
    <lineage>
        <taxon>Eukaryota</taxon>
        <taxon>Fungi</taxon>
        <taxon>Dikarya</taxon>
        <taxon>Basidiomycota</taxon>
        <taxon>Agaricomycotina</taxon>
        <taxon>Agaricomycetes</taxon>
        <taxon>Agaricomycetidae</taxon>
        <taxon>Agaricales</taxon>
        <taxon>Marasmiineae</taxon>
        <taxon>Mycenaceae</taxon>
        <taxon>Mycena</taxon>
    </lineage>
</organism>
<evidence type="ECO:0000256" key="3">
    <source>
        <dbReference type="ARBA" id="ARBA00022574"/>
    </source>
</evidence>
<dbReference type="Gene3D" id="1.25.10.10">
    <property type="entry name" value="Leucine-rich Repeat Variant"/>
    <property type="match status" value="1"/>
</dbReference>
<evidence type="ECO:0000259" key="8">
    <source>
        <dbReference type="PROSITE" id="PS51396"/>
    </source>
</evidence>
<feature type="repeat" description="WD" evidence="5">
    <location>
        <begin position="219"/>
        <end position="250"/>
    </location>
</feature>
<comment type="subcellular location">
    <subcellularLocation>
        <location evidence="1">Cytoplasm</location>
    </subcellularLocation>
</comment>
<feature type="domain" description="PFU" evidence="7">
    <location>
        <begin position="350"/>
        <end position="447"/>
    </location>
</feature>
<dbReference type="Pfam" id="PF09070">
    <property type="entry name" value="PFU"/>
    <property type="match status" value="1"/>
</dbReference>